<evidence type="ECO:0000313" key="3">
    <source>
        <dbReference type="Proteomes" id="UP000784294"/>
    </source>
</evidence>
<evidence type="ECO:0000313" key="2">
    <source>
        <dbReference type="EMBL" id="VEL32506.1"/>
    </source>
</evidence>
<feature type="compositionally biased region" description="Low complexity" evidence="1">
    <location>
        <begin position="586"/>
        <end position="598"/>
    </location>
</feature>
<accession>A0A3S5AZK6</accession>
<name>A0A3S5AZK6_9PLAT</name>
<feature type="region of interest" description="Disordered" evidence="1">
    <location>
        <begin position="586"/>
        <end position="654"/>
    </location>
</feature>
<feature type="region of interest" description="Disordered" evidence="1">
    <location>
        <begin position="1"/>
        <end position="43"/>
    </location>
</feature>
<keyword evidence="3" id="KW-1185">Reference proteome</keyword>
<feature type="compositionally biased region" description="Low complexity" evidence="1">
    <location>
        <begin position="639"/>
        <end position="654"/>
    </location>
</feature>
<feature type="region of interest" description="Disordered" evidence="1">
    <location>
        <begin position="398"/>
        <end position="422"/>
    </location>
</feature>
<proteinExistence type="predicted"/>
<feature type="compositionally biased region" description="Low complexity" evidence="1">
    <location>
        <begin position="14"/>
        <end position="31"/>
    </location>
</feature>
<organism evidence="2 3">
    <name type="scientific">Protopolystoma xenopodis</name>
    <dbReference type="NCBI Taxonomy" id="117903"/>
    <lineage>
        <taxon>Eukaryota</taxon>
        <taxon>Metazoa</taxon>
        <taxon>Spiralia</taxon>
        <taxon>Lophotrochozoa</taxon>
        <taxon>Platyhelminthes</taxon>
        <taxon>Monogenea</taxon>
        <taxon>Polyopisthocotylea</taxon>
        <taxon>Polystomatidea</taxon>
        <taxon>Polystomatidae</taxon>
        <taxon>Protopolystoma</taxon>
    </lineage>
</organism>
<sequence>MGTSWRSRAPCPAGLLPSQQQQQPQSSQSGQTNSLLQPSQQQGQVMLVSGPSTLTNTAIPGQLQLVAQTQQQGGSASAAAVVVAATSTASSVNPTPSGSGTGGVLTNKQAAIAQMAAKATPEEIAQVNQVITMIKATGASTEEQNKQFISWIKRHPEYHPAFFALHSQNKQASQRAQQQRLAAAAAASAAAPIGAAGSSVSSSGVQVPLSSGSSSSLIPLAGLPVSSSTASTPISSTIGNTPMSAVTSGSTGQLSAAPVPVASLVPVSQAGSGGPPVQWVIQQSQPGPATLAPIASNITSSSSLPPGTAISTGSVSSLNGPVATMLQPHLSGKPTLMASSSAPIPQQQFRFRTVSSNVNNGLTVQHQSSISGQQQQQSANHIQATSIGQTQIYSHLQASSGQGPGLVPTNAPAPLAGGSGGCTTSTTTTTTFTNGCNTNSAPSSVSLQNAQQQQQQISGHQVISTTPVNAGTLMHFRPAGTGSLTTPQSQPQAHILASHSHQHSHAHVQTQGQIHSHSTLPHSHSHPHAQVHQSQLVSAQSQPFLLTSSPQTSVTASPTMTVPNTAGRGPIVAAMSSAAAASNCSSSISTSTSVGSNAPPGVLSTPTILLSTQSSTGTSGSSGGAGSGMAPSRLLGQTNQPNSQSSSGGPAPAS</sequence>
<dbReference type="EMBL" id="CAAALY010244270">
    <property type="protein sequence ID" value="VEL32506.1"/>
    <property type="molecule type" value="Genomic_DNA"/>
</dbReference>
<gene>
    <name evidence="2" type="ORF">PXEA_LOCUS25946</name>
</gene>
<feature type="compositionally biased region" description="Polar residues" evidence="1">
    <location>
        <begin position="32"/>
        <end position="43"/>
    </location>
</feature>
<evidence type="ECO:0000256" key="1">
    <source>
        <dbReference type="SAM" id="MobiDB-lite"/>
    </source>
</evidence>
<dbReference type="Proteomes" id="UP000784294">
    <property type="component" value="Unassembled WGS sequence"/>
</dbReference>
<protein>
    <submittedName>
        <fullName evidence="2">Uncharacterized protein</fullName>
    </submittedName>
</protein>
<dbReference type="AlphaFoldDB" id="A0A3S5AZK6"/>
<comment type="caution">
    <text evidence="2">The sequence shown here is derived from an EMBL/GenBank/DDBJ whole genome shotgun (WGS) entry which is preliminary data.</text>
</comment>
<reference evidence="2" key="1">
    <citation type="submission" date="2018-11" db="EMBL/GenBank/DDBJ databases">
        <authorList>
            <consortium name="Pathogen Informatics"/>
        </authorList>
    </citation>
    <scope>NUCLEOTIDE SEQUENCE</scope>
</reference>